<organism evidence="4 5">
    <name type="scientific">Fraxinus pennsylvanica</name>
    <dbReference type="NCBI Taxonomy" id="56036"/>
    <lineage>
        <taxon>Eukaryota</taxon>
        <taxon>Viridiplantae</taxon>
        <taxon>Streptophyta</taxon>
        <taxon>Embryophyta</taxon>
        <taxon>Tracheophyta</taxon>
        <taxon>Spermatophyta</taxon>
        <taxon>Magnoliopsida</taxon>
        <taxon>eudicotyledons</taxon>
        <taxon>Gunneridae</taxon>
        <taxon>Pentapetalae</taxon>
        <taxon>asterids</taxon>
        <taxon>lamiids</taxon>
        <taxon>Lamiales</taxon>
        <taxon>Oleaceae</taxon>
        <taxon>Oleeae</taxon>
        <taxon>Fraxinus</taxon>
    </lineage>
</organism>
<sequence>MSQGQTRRPEAVKYCDLFQVFDELASKPIAPQDASSMQAAENIVLEETKKGGPDPPTCARRGAAGDMTSIVREQGATISEAEVGSGAIRSTYRCENDKPGGALDTFSITVGEALEAAGLSAGGKPIDESDAAAIQAAESRATRLGHVVLGGVAAEAQSVAAYNI</sequence>
<reference evidence="4" key="1">
    <citation type="submission" date="2023-05" db="EMBL/GenBank/DDBJ databases">
        <authorList>
            <person name="Huff M."/>
        </authorList>
    </citation>
    <scope>NUCLEOTIDE SEQUENCE</scope>
</reference>
<dbReference type="PANTHER" id="PTHR31174:SF31">
    <property type="entry name" value="LATE EMBRYOGENESIS ABUNDANT PROTEIN 3"/>
    <property type="match status" value="1"/>
</dbReference>
<dbReference type="EMBL" id="OU503057">
    <property type="protein sequence ID" value="CAI9785674.1"/>
    <property type="molecule type" value="Genomic_DNA"/>
</dbReference>
<protein>
    <recommendedName>
        <fullName evidence="3">SMP domain-containing protein</fullName>
    </recommendedName>
</protein>
<evidence type="ECO:0000256" key="1">
    <source>
        <dbReference type="ARBA" id="ARBA00010733"/>
    </source>
</evidence>
<dbReference type="InterPro" id="IPR007011">
    <property type="entry name" value="LEA_SMP_dom"/>
</dbReference>
<evidence type="ECO:0000313" key="5">
    <source>
        <dbReference type="Proteomes" id="UP000834106"/>
    </source>
</evidence>
<accession>A0AAD2ADK4</accession>
<dbReference type="AlphaFoldDB" id="A0AAD2ADK4"/>
<keyword evidence="2" id="KW-0677">Repeat</keyword>
<comment type="similarity">
    <text evidence="1">Belongs to the LEA type SMP family.</text>
</comment>
<feature type="domain" description="SMP" evidence="3">
    <location>
        <begin position="12"/>
        <end position="52"/>
    </location>
</feature>
<dbReference type="PANTHER" id="PTHR31174">
    <property type="entry name" value="SEED MATURATION FAMILY PROTEIN"/>
    <property type="match status" value="1"/>
</dbReference>
<name>A0AAD2ADK4_9LAMI</name>
<proteinExistence type="inferred from homology"/>
<evidence type="ECO:0000313" key="4">
    <source>
        <dbReference type="EMBL" id="CAI9785674.1"/>
    </source>
</evidence>
<evidence type="ECO:0000259" key="3">
    <source>
        <dbReference type="Pfam" id="PF04927"/>
    </source>
</evidence>
<keyword evidence="5" id="KW-1185">Reference proteome</keyword>
<dbReference type="Proteomes" id="UP000834106">
    <property type="component" value="Chromosome 22"/>
</dbReference>
<feature type="domain" description="SMP" evidence="3">
    <location>
        <begin position="108"/>
        <end position="163"/>
    </location>
</feature>
<evidence type="ECO:0000256" key="2">
    <source>
        <dbReference type="ARBA" id="ARBA00022737"/>
    </source>
</evidence>
<gene>
    <name evidence="4" type="ORF">FPE_LOCUS33104</name>
</gene>
<dbReference type="Pfam" id="PF04927">
    <property type="entry name" value="SMP"/>
    <property type="match status" value="2"/>
</dbReference>
<dbReference type="InterPro" id="IPR042971">
    <property type="entry name" value="LEA_SMP"/>
</dbReference>